<protein>
    <recommendedName>
        <fullName evidence="4">EXPERA domain-containing protein</fullName>
    </recommendedName>
</protein>
<evidence type="ECO:0008006" key="4">
    <source>
        <dbReference type="Google" id="ProtNLM"/>
    </source>
</evidence>
<name>A0ABU0EAI4_9CELL</name>
<sequence length="179" mass="19855">MGTTSTSRDRWLRYGAVVAFGIGFGYVEAAVVHYLRLALGSELVYDAPVRRVYLDLGAIRFVDPVNPMLIEPELARAETVREAATILMLAAVAVLAGRRFWHGVAAFFIAFTVWDLTYYLFLRILTGWPTSLADTDVFFLIPVPWLGPVATAVVASTVVLAISSWWYLRPAAWEIRSAG</sequence>
<dbReference type="Proteomes" id="UP001239626">
    <property type="component" value="Unassembled WGS sequence"/>
</dbReference>
<feature type="transmembrane region" description="Helical" evidence="1">
    <location>
        <begin position="12"/>
        <end position="35"/>
    </location>
</feature>
<keyword evidence="1" id="KW-0472">Membrane</keyword>
<dbReference type="RefSeq" id="WP_307489666.1">
    <property type="nucleotide sequence ID" value="NZ_JAUSVB010000001.1"/>
</dbReference>
<keyword evidence="3" id="KW-1185">Reference proteome</keyword>
<evidence type="ECO:0000256" key="1">
    <source>
        <dbReference type="SAM" id="Phobius"/>
    </source>
</evidence>
<accession>A0ABU0EAI4</accession>
<proteinExistence type="predicted"/>
<gene>
    <name evidence="2" type="ORF">J2X26_000571</name>
</gene>
<dbReference type="EMBL" id="JAUSVB010000001">
    <property type="protein sequence ID" value="MDQ0372274.1"/>
    <property type="molecule type" value="Genomic_DNA"/>
</dbReference>
<feature type="transmembrane region" description="Helical" evidence="1">
    <location>
        <begin position="79"/>
        <end position="97"/>
    </location>
</feature>
<feature type="transmembrane region" description="Helical" evidence="1">
    <location>
        <begin position="104"/>
        <end position="125"/>
    </location>
</feature>
<reference evidence="2 3" key="1">
    <citation type="submission" date="2023-07" db="EMBL/GenBank/DDBJ databases">
        <title>Sorghum-associated microbial communities from plants grown in Nebraska, USA.</title>
        <authorList>
            <person name="Schachtman D."/>
        </authorList>
    </citation>
    <scope>NUCLEOTIDE SEQUENCE [LARGE SCALE GENOMIC DNA]</scope>
    <source>
        <strain evidence="2 3">BE332</strain>
    </source>
</reference>
<comment type="caution">
    <text evidence="2">The sequence shown here is derived from an EMBL/GenBank/DDBJ whole genome shotgun (WGS) entry which is preliminary data.</text>
</comment>
<evidence type="ECO:0000313" key="3">
    <source>
        <dbReference type="Proteomes" id="UP001239626"/>
    </source>
</evidence>
<keyword evidence="1" id="KW-1133">Transmembrane helix</keyword>
<feature type="transmembrane region" description="Helical" evidence="1">
    <location>
        <begin position="145"/>
        <end position="168"/>
    </location>
</feature>
<keyword evidence="1" id="KW-0812">Transmembrane</keyword>
<evidence type="ECO:0000313" key="2">
    <source>
        <dbReference type="EMBL" id="MDQ0372274.1"/>
    </source>
</evidence>
<organism evidence="2 3">
    <name type="scientific">Cellulomonas humilata</name>
    <dbReference type="NCBI Taxonomy" id="144055"/>
    <lineage>
        <taxon>Bacteria</taxon>
        <taxon>Bacillati</taxon>
        <taxon>Actinomycetota</taxon>
        <taxon>Actinomycetes</taxon>
        <taxon>Micrococcales</taxon>
        <taxon>Cellulomonadaceae</taxon>
        <taxon>Cellulomonas</taxon>
    </lineage>
</organism>